<dbReference type="InterPro" id="IPR001584">
    <property type="entry name" value="Integrase_cat-core"/>
</dbReference>
<accession>A0AAD0P7S0</accession>
<dbReference type="Gene3D" id="3.30.420.10">
    <property type="entry name" value="Ribonuclease H-like superfamily/Ribonuclease H"/>
    <property type="match status" value="1"/>
</dbReference>
<evidence type="ECO:0000259" key="1">
    <source>
        <dbReference type="PROSITE" id="PS50994"/>
    </source>
</evidence>
<feature type="domain" description="Integrase catalytic" evidence="1">
    <location>
        <begin position="152"/>
        <end position="312"/>
    </location>
</feature>
<dbReference type="EMBL" id="CP023566">
    <property type="protein sequence ID" value="AWZ40759.1"/>
    <property type="molecule type" value="Genomic_DNA"/>
</dbReference>
<dbReference type="GO" id="GO:0005829">
    <property type="term" value="C:cytosol"/>
    <property type="evidence" value="ECO:0007669"/>
    <property type="project" value="TreeGrafter"/>
</dbReference>
<dbReference type="SUPFAM" id="SSF53098">
    <property type="entry name" value="Ribonuclease H-like"/>
    <property type="match status" value="1"/>
</dbReference>
<protein>
    <submittedName>
        <fullName evidence="2">IS30 family transposase</fullName>
    </submittedName>
</protein>
<dbReference type="Proteomes" id="UP000250143">
    <property type="component" value="Chromosome"/>
</dbReference>
<evidence type="ECO:0000313" key="2">
    <source>
        <dbReference type="EMBL" id="AWZ38254.1"/>
    </source>
</evidence>
<dbReference type="PANTHER" id="PTHR10948">
    <property type="entry name" value="TRANSPOSASE"/>
    <property type="match status" value="1"/>
</dbReference>
<dbReference type="GO" id="GO:0003676">
    <property type="term" value="F:nucleic acid binding"/>
    <property type="evidence" value="ECO:0007669"/>
    <property type="project" value="InterPro"/>
</dbReference>
<dbReference type="EMBL" id="CP023565">
    <property type="protein sequence ID" value="AWZ38254.1"/>
    <property type="molecule type" value="Genomic_DNA"/>
</dbReference>
<gene>
    <name evidence="3" type="ORF">CPQ89_06940</name>
    <name evidence="2" type="ORF">CPS94_04530</name>
</gene>
<dbReference type="InterPro" id="IPR036397">
    <property type="entry name" value="RNaseH_sf"/>
</dbReference>
<dbReference type="PROSITE" id="PS50994">
    <property type="entry name" value="INTEGRASE"/>
    <property type="match status" value="1"/>
</dbReference>
<sequence>MTYNHLTISELSFIQNFWNQGVKAYIVAKNLKRSAEIIYRVFCFLDAGYSISEYYENYRANKSRSGRKPIVLPNDELDYIKEKVSLGWTPDTIIGRNEKHISCSMRTLYRIFKRSKDLDVTSLPMKGKRHPNGYVERRGKAGRLGRTLLERHQDYPNYHNEFGHLEADTIQGKNHHGAVMILVERKSKAVIILNTRHKTDKAIFEKLDALLSVTPKGLFKSITFDNGKEFSKWKDISNKHDIGTYFADVGAPNQRALNEHTNGLLRKDGLGKDMDLSDLSTDYVQQVASYRNNIPRKSLNYSIPLEVFIKYITNEQVVFSNLI</sequence>
<dbReference type="PANTHER" id="PTHR10948:SF23">
    <property type="entry name" value="TRANSPOSASE INSI FOR INSERTION SEQUENCE ELEMENT IS30A-RELATED"/>
    <property type="match status" value="1"/>
</dbReference>
<dbReference type="GO" id="GO:0015074">
    <property type="term" value="P:DNA integration"/>
    <property type="evidence" value="ECO:0007669"/>
    <property type="project" value="InterPro"/>
</dbReference>
<keyword evidence="4" id="KW-1185">Reference proteome</keyword>
<dbReference type="InterPro" id="IPR053392">
    <property type="entry name" value="Transposase_IS30-like"/>
</dbReference>
<dbReference type="InterPro" id="IPR051917">
    <property type="entry name" value="Transposase-Integrase"/>
</dbReference>
<name>A0AAD0P7S0_9LACO</name>
<evidence type="ECO:0000313" key="3">
    <source>
        <dbReference type="EMBL" id="AWZ40759.1"/>
    </source>
</evidence>
<proteinExistence type="predicted"/>
<dbReference type="RefSeq" id="WP_112194809.1">
    <property type="nucleotide sequence ID" value="NZ_CP023565.1"/>
</dbReference>
<evidence type="ECO:0000313" key="5">
    <source>
        <dbReference type="Proteomes" id="UP000250153"/>
    </source>
</evidence>
<organism evidence="2 5">
    <name type="scientific">Ligilactobacillus murinus</name>
    <dbReference type="NCBI Taxonomy" id="1622"/>
    <lineage>
        <taxon>Bacteria</taxon>
        <taxon>Bacillati</taxon>
        <taxon>Bacillota</taxon>
        <taxon>Bacilli</taxon>
        <taxon>Lactobacillales</taxon>
        <taxon>Lactobacillaceae</taxon>
        <taxon>Ligilactobacillus</taxon>
    </lineage>
</organism>
<dbReference type="InterPro" id="IPR012337">
    <property type="entry name" value="RNaseH-like_sf"/>
</dbReference>
<dbReference type="KEGG" id="lmur:CPS94_04530"/>
<dbReference type="GO" id="GO:0032196">
    <property type="term" value="P:transposition"/>
    <property type="evidence" value="ECO:0007669"/>
    <property type="project" value="TreeGrafter"/>
</dbReference>
<reference evidence="4 5" key="1">
    <citation type="submission" date="2017-09" db="EMBL/GenBank/DDBJ databases">
        <title>Predominant Lactobacillus spp. isolated from feces of mice subjected to short-term calorie restriction.</title>
        <authorList>
            <person name="Zhang C."/>
            <person name="Zhao L."/>
            <person name="Pan F."/>
        </authorList>
    </citation>
    <scope>NUCLEOTIDE SEQUENCE [LARGE SCALE GENOMIC DNA]</scope>
    <source>
        <strain evidence="3 4">CR141</strain>
        <strain evidence="2 5">CR147</strain>
    </source>
</reference>
<dbReference type="Proteomes" id="UP000250153">
    <property type="component" value="Chromosome"/>
</dbReference>
<dbReference type="AlphaFoldDB" id="A0AAD0P7S0"/>
<dbReference type="GeneID" id="48466394"/>
<dbReference type="GO" id="GO:0004803">
    <property type="term" value="F:transposase activity"/>
    <property type="evidence" value="ECO:0007669"/>
    <property type="project" value="TreeGrafter"/>
</dbReference>
<evidence type="ECO:0000313" key="4">
    <source>
        <dbReference type="Proteomes" id="UP000250143"/>
    </source>
</evidence>
<dbReference type="NCBIfam" id="NF033563">
    <property type="entry name" value="transpos_IS30"/>
    <property type="match status" value="1"/>
</dbReference>